<dbReference type="AlphaFoldDB" id="A0AAX4IUW3"/>
<feature type="chain" id="PRO_5043601360" evidence="1">
    <location>
        <begin position="28"/>
        <end position="53"/>
    </location>
</feature>
<keyword evidence="3" id="KW-1185">Reference proteome</keyword>
<name>A0AAX4IUW3_9PEZI</name>
<gene>
    <name evidence="2" type="ORF">CDEST_12018</name>
</gene>
<dbReference type="KEGG" id="cdet:87948518"/>
<dbReference type="Proteomes" id="UP001322277">
    <property type="component" value="Chromosome 8"/>
</dbReference>
<proteinExistence type="predicted"/>
<keyword evidence="1" id="KW-0732">Signal</keyword>
<dbReference type="EMBL" id="CP137312">
    <property type="protein sequence ID" value="WQF87004.1"/>
    <property type="molecule type" value="Genomic_DNA"/>
</dbReference>
<evidence type="ECO:0000313" key="2">
    <source>
        <dbReference type="EMBL" id="WQF87004.1"/>
    </source>
</evidence>
<dbReference type="RefSeq" id="XP_062784225.1">
    <property type="nucleotide sequence ID" value="XM_062928174.1"/>
</dbReference>
<protein>
    <submittedName>
        <fullName evidence="2">Uncharacterized protein</fullName>
    </submittedName>
</protein>
<accession>A0AAX4IUW3</accession>
<evidence type="ECO:0000256" key="1">
    <source>
        <dbReference type="SAM" id="SignalP"/>
    </source>
</evidence>
<evidence type="ECO:0000313" key="3">
    <source>
        <dbReference type="Proteomes" id="UP001322277"/>
    </source>
</evidence>
<sequence>MAAFSINRPLTMWNMLLSGLAMAKVSTDQGPAAVCPDVRRGTKCITVDHSDGL</sequence>
<dbReference type="GeneID" id="87948518"/>
<reference evidence="3" key="1">
    <citation type="journal article" date="2023" name="bioRxiv">
        <title>Complete genome of the Medicago anthracnose fungus, Colletotrichum destructivum, reveals a mini-chromosome-like region within a core chromosome.</title>
        <authorList>
            <person name="Lapalu N."/>
            <person name="Simon A."/>
            <person name="Lu A."/>
            <person name="Plaumann P.-L."/>
            <person name="Amselem J."/>
            <person name="Pigne S."/>
            <person name="Auger A."/>
            <person name="Koch C."/>
            <person name="Dallery J.-F."/>
            <person name="O'Connell R.J."/>
        </authorList>
    </citation>
    <scope>NUCLEOTIDE SEQUENCE [LARGE SCALE GENOMIC DNA]</scope>
    <source>
        <strain evidence="3">CBS 520.97</strain>
    </source>
</reference>
<feature type="signal peptide" evidence="1">
    <location>
        <begin position="1"/>
        <end position="27"/>
    </location>
</feature>
<organism evidence="2 3">
    <name type="scientific">Colletotrichum destructivum</name>
    <dbReference type="NCBI Taxonomy" id="34406"/>
    <lineage>
        <taxon>Eukaryota</taxon>
        <taxon>Fungi</taxon>
        <taxon>Dikarya</taxon>
        <taxon>Ascomycota</taxon>
        <taxon>Pezizomycotina</taxon>
        <taxon>Sordariomycetes</taxon>
        <taxon>Hypocreomycetidae</taxon>
        <taxon>Glomerellales</taxon>
        <taxon>Glomerellaceae</taxon>
        <taxon>Colletotrichum</taxon>
        <taxon>Colletotrichum destructivum species complex</taxon>
    </lineage>
</organism>